<dbReference type="AlphaFoldDB" id="W1PS04"/>
<reference evidence="2" key="1">
    <citation type="journal article" date="2013" name="Science">
        <title>The Amborella genome and the evolution of flowering plants.</title>
        <authorList>
            <consortium name="Amborella Genome Project"/>
        </authorList>
    </citation>
    <scope>NUCLEOTIDE SEQUENCE [LARGE SCALE GENOMIC DNA]</scope>
</reference>
<name>W1PS04_AMBTC</name>
<dbReference type="Gramene" id="ERN10491">
    <property type="protein sequence ID" value="ERN10491"/>
    <property type="gene ID" value="AMTR_s00161p00061620"/>
</dbReference>
<organism evidence="1 2">
    <name type="scientific">Amborella trichopoda</name>
    <dbReference type="NCBI Taxonomy" id="13333"/>
    <lineage>
        <taxon>Eukaryota</taxon>
        <taxon>Viridiplantae</taxon>
        <taxon>Streptophyta</taxon>
        <taxon>Embryophyta</taxon>
        <taxon>Tracheophyta</taxon>
        <taxon>Spermatophyta</taxon>
        <taxon>Magnoliopsida</taxon>
        <taxon>Amborellales</taxon>
        <taxon>Amborellaceae</taxon>
        <taxon>Amborella</taxon>
    </lineage>
</organism>
<sequence>MLAKESQQESEALERLDNVSMRDIGVSFDAVPDDEDGALETPLQSSAYGRVPKSGVARPKKKRALHDSIDMADVVYNLGEIWTNKQKIHSRFRSAMPYPDPRPHT</sequence>
<keyword evidence="2" id="KW-1185">Reference proteome</keyword>
<dbReference type="Proteomes" id="UP000017836">
    <property type="component" value="Unassembled WGS sequence"/>
</dbReference>
<dbReference type="EMBL" id="KI392832">
    <property type="protein sequence ID" value="ERN10491.1"/>
    <property type="molecule type" value="Genomic_DNA"/>
</dbReference>
<protein>
    <submittedName>
        <fullName evidence="1">Uncharacterized protein</fullName>
    </submittedName>
</protein>
<accession>W1PS04</accession>
<dbReference type="HOGENOM" id="CLU_2240270_0_0_1"/>
<proteinExistence type="predicted"/>
<evidence type="ECO:0000313" key="2">
    <source>
        <dbReference type="Proteomes" id="UP000017836"/>
    </source>
</evidence>
<evidence type="ECO:0000313" key="1">
    <source>
        <dbReference type="EMBL" id="ERN10491.1"/>
    </source>
</evidence>
<gene>
    <name evidence="1" type="ORF">AMTR_s00161p00061620</name>
</gene>